<organism evidence="2 3">
    <name type="scientific">Cyclotella atomus</name>
    <dbReference type="NCBI Taxonomy" id="382360"/>
    <lineage>
        <taxon>Eukaryota</taxon>
        <taxon>Sar</taxon>
        <taxon>Stramenopiles</taxon>
        <taxon>Ochrophyta</taxon>
        <taxon>Bacillariophyta</taxon>
        <taxon>Coscinodiscophyceae</taxon>
        <taxon>Thalassiosirophycidae</taxon>
        <taxon>Stephanodiscales</taxon>
        <taxon>Stephanodiscaceae</taxon>
        <taxon>Cyclotella</taxon>
    </lineage>
</organism>
<dbReference type="AlphaFoldDB" id="A0ABD3PK54"/>
<feature type="region of interest" description="Disordered" evidence="1">
    <location>
        <begin position="302"/>
        <end position="335"/>
    </location>
</feature>
<evidence type="ECO:0000313" key="2">
    <source>
        <dbReference type="EMBL" id="KAL3788107.1"/>
    </source>
</evidence>
<comment type="caution">
    <text evidence="2">The sequence shown here is derived from an EMBL/GenBank/DDBJ whole genome shotgun (WGS) entry which is preliminary data.</text>
</comment>
<dbReference type="EMBL" id="JALLPJ020000581">
    <property type="protein sequence ID" value="KAL3788107.1"/>
    <property type="molecule type" value="Genomic_DNA"/>
</dbReference>
<sequence>MNFAMPFDFAPVAISAIPTEDLWEINNYFIESRSQEMPYEILEERSEMEMTSLLKTMNRRHSAQVDAERELHQQKKDERIKPKRVTVSSASVTARHCGDDAKDEGFISFLEQKYPNHVKYALEMRQLYNEHIKHITDKYHGPCFHFSAKEGQERSSGYIRASYLQSAENGCLNDSYSCTTFVIGEHQMSLDLEGDTQAYLVGDLAKEVYESFGVTIVPMFEDVAKGNRTGYHSTMCATSLTSLKGSLITDGTLAINEYRSDVMQLQLTRPFDKDGKESADLAKQYSCKPPCEAYPERKEYVKNRRGKKREEAKAKKRACNAPAAKPKDELVPDGDLKPAAVLKPVADSKPPSELKRQQNLSSFFAAPVKKAATKAPAKKAHAKSMIDTDSDSDVEVVDFVSYQHSATGDSFIHFAKDGTQIDLHVKLTDGFLVS</sequence>
<dbReference type="Proteomes" id="UP001530400">
    <property type="component" value="Unassembled WGS sequence"/>
</dbReference>
<keyword evidence="3" id="KW-1185">Reference proteome</keyword>
<evidence type="ECO:0000313" key="3">
    <source>
        <dbReference type="Proteomes" id="UP001530400"/>
    </source>
</evidence>
<evidence type="ECO:0000256" key="1">
    <source>
        <dbReference type="SAM" id="MobiDB-lite"/>
    </source>
</evidence>
<feature type="compositionally biased region" description="Basic and acidic residues" evidence="1">
    <location>
        <begin position="302"/>
        <end position="313"/>
    </location>
</feature>
<gene>
    <name evidence="2" type="ORF">ACHAWO_010711</name>
</gene>
<name>A0ABD3PK54_9STRA</name>
<proteinExistence type="predicted"/>
<accession>A0ABD3PK54</accession>
<protein>
    <submittedName>
        <fullName evidence="2">Uncharacterized protein</fullName>
    </submittedName>
</protein>
<feature type="compositionally biased region" description="Basic and acidic residues" evidence="1">
    <location>
        <begin position="325"/>
        <end position="335"/>
    </location>
</feature>
<reference evidence="2 3" key="1">
    <citation type="submission" date="2024-10" db="EMBL/GenBank/DDBJ databases">
        <title>Updated reference genomes for cyclostephanoid diatoms.</title>
        <authorList>
            <person name="Roberts W.R."/>
            <person name="Alverson A.J."/>
        </authorList>
    </citation>
    <scope>NUCLEOTIDE SEQUENCE [LARGE SCALE GENOMIC DNA]</scope>
    <source>
        <strain evidence="2 3">AJA010-31</strain>
    </source>
</reference>